<dbReference type="Pfam" id="PF10507">
    <property type="entry name" value="TMEM65"/>
    <property type="match status" value="1"/>
</dbReference>
<dbReference type="EMBL" id="JADAQX010000133">
    <property type="protein sequence ID" value="KAF8821749.1"/>
    <property type="molecule type" value="Genomic_DNA"/>
</dbReference>
<feature type="compositionally biased region" description="Polar residues" evidence="5">
    <location>
        <begin position="552"/>
        <end position="561"/>
    </location>
</feature>
<evidence type="ECO:0000256" key="1">
    <source>
        <dbReference type="ARBA" id="ARBA00004141"/>
    </source>
</evidence>
<feature type="transmembrane region" description="Helical" evidence="6">
    <location>
        <begin position="343"/>
        <end position="366"/>
    </location>
</feature>
<proteinExistence type="predicted"/>
<feature type="region of interest" description="Disordered" evidence="5">
    <location>
        <begin position="543"/>
        <end position="581"/>
    </location>
</feature>
<dbReference type="SMART" id="SM00065">
    <property type="entry name" value="GAF"/>
    <property type="match status" value="1"/>
</dbReference>
<dbReference type="InterPro" id="IPR029016">
    <property type="entry name" value="GAF-like_dom_sf"/>
</dbReference>
<evidence type="ECO:0000256" key="2">
    <source>
        <dbReference type="ARBA" id="ARBA00022692"/>
    </source>
</evidence>
<feature type="domain" description="GAF" evidence="8">
    <location>
        <begin position="379"/>
        <end position="538"/>
    </location>
</feature>
<evidence type="ECO:0000256" key="7">
    <source>
        <dbReference type="SAM" id="SignalP"/>
    </source>
</evidence>
<dbReference type="InterPro" id="IPR019537">
    <property type="entry name" value="TMEM65"/>
</dbReference>
<dbReference type="PANTHER" id="PTHR21706">
    <property type="entry name" value="TRANSMEMBRANE PROTEIN 65"/>
    <property type="match status" value="1"/>
</dbReference>
<evidence type="ECO:0000256" key="4">
    <source>
        <dbReference type="ARBA" id="ARBA00023136"/>
    </source>
</evidence>
<sequence length="581" mass="63665">MNQNRIFSLTLLGGSTVACKCAPSLNCSAVAHFGNYQPNKAYSAYVTSCIDSTRCKLPLPRTTLLVGTLQADTILKRFCIVEQTFARKQLSSFLSSGNTSISYSACGTILFPTIPSYYTWRQPSLGGCSTTQGFDVWTYAWRRPNQPTANANAPYSGNESGSSATEQNVVDDTADSSIPTFETGEESTSAHSTRMDGQAYHFAAERLHILYEKDPQGILDVLHNLERNARINLKENPTFEPSDSIQPPTFGQLQLLALSSSIPFVGFGFVDNFVMIVAGDMFDTTLCVICGFSTMAAAALGNLISDVLGVGLSGYIDKLAFTLGFPQPKLTPQQLRLPVCRRWYYSGSAIGVAIGCFLGMSPLLFIDAEEGAQRKRLKAKEELFGDVMQEMAGFMRAEKAILYLVDKQNNNFRTTISEIEWTLPLDAGIPGEAYATGKLINWHPTHNEKTRTANFPQETSTTKFPTDELTTVTEKKAARQILGAPVFGVTGEIIGVVEVVNPVGKEVFTRKDKEFLIAICSHLAVEIEGKHHINNILRMCRKQVGSRRAKPTDSNKGSTEESVAPPLVEPPWDVQSLGDKK</sequence>
<evidence type="ECO:0000256" key="6">
    <source>
        <dbReference type="SAM" id="Phobius"/>
    </source>
</evidence>
<name>A0ABQ7JCR5_9APIC</name>
<dbReference type="Pfam" id="PF01590">
    <property type="entry name" value="GAF"/>
    <property type="match status" value="1"/>
</dbReference>
<dbReference type="SUPFAM" id="SSF55781">
    <property type="entry name" value="GAF domain-like"/>
    <property type="match status" value="1"/>
</dbReference>
<comment type="subcellular location">
    <subcellularLocation>
        <location evidence="1">Membrane</location>
        <topology evidence="1">Multi-pass membrane protein</topology>
    </subcellularLocation>
</comment>
<dbReference type="PANTHER" id="PTHR21706:SF15">
    <property type="entry name" value="TRANSMEMBRANE PROTEIN 65"/>
    <property type="match status" value="1"/>
</dbReference>
<evidence type="ECO:0000256" key="3">
    <source>
        <dbReference type="ARBA" id="ARBA00022989"/>
    </source>
</evidence>
<dbReference type="Gene3D" id="3.30.450.40">
    <property type="match status" value="1"/>
</dbReference>
<evidence type="ECO:0000259" key="8">
    <source>
        <dbReference type="SMART" id="SM00065"/>
    </source>
</evidence>
<evidence type="ECO:0000313" key="10">
    <source>
        <dbReference type="Proteomes" id="UP000823046"/>
    </source>
</evidence>
<keyword evidence="7" id="KW-0732">Signal</keyword>
<keyword evidence="10" id="KW-1185">Reference proteome</keyword>
<feature type="region of interest" description="Disordered" evidence="5">
    <location>
        <begin position="148"/>
        <end position="169"/>
    </location>
</feature>
<comment type="caution">
    <text evidence="9">The sequence shown here is derived from an EMBL/GenBank/DDBJ whole genome shotgun (WGS) entry which is preliminary data.</text>
</comment>
<keyword evidence="3 6" id="KW-1133">Transmembrane helix</keyword>
<accession>A0ABQ7JCR5</accession>
<dbReference type="Proteomes" id="UP000823046">
    <property type="component" value="Unassembled WGS sequence"/>
</dbReference>
<keyword evidence="2 6" id="KW-0812">Transmembrane</keyword>
<dbReference type="InterPro" id="IPR003018">
    <property type="entry name" value="GAF"/>
</dbReference>
<evidence type="ECO:0000256" key="5">
    <source>
        <dbReference type="SAM" id="MobiDB-lite"/>
    </source>
</evidence>
<protein>
    <recommendedName>
        <fullName evidence="8">GAF domain-containing protein</fullName>
    </recommendedName>
</protein>
<dbReference type="PROSITE" id="PS51257">
    <property type="entry name" value="PROKAR_LIPOPROTEIN"/>
    <property type="match status" value="1"/>
</dbReference>
<gene>
    <name evidence="9" type="ORF">IE077_001634</name>
</gene>
<feature type="region of interest" description="Disordered" evidence="5">
    <location>
        <begin position="175"/>
        <end position="194"/>
    </location>
</feature>
<evidence type="ECO:0000313" key="9">
    <source>
        <dbReference type="EMBL" id="KAF8821749.1"/>
    </source>
</evidence>
<organism evidence="9 10">
    <name type="scientific">Cardiosporidium cionae</name>
    <dbReference type="NCBI Taxonomy" id="476202"/>
    <lineage>
        <taxon>Eukaryota</taxon>
        <taxon>Sar</taxon>
        <taxon>Alveolata</taxon>
        <taxon>Apicomplexa</taxon>
        <taxon>Aconoidasida</taxon>
        <taxon>Nephromycida</taxon>
        <taxon>Cardiosporidium</taxon>
    </lineage>
</organism>
<feature type="compositionally biased region" description="Polar residues" evidence="5">
    <location>
        <begin position="175"/>
        <end position="192"/>
    </location>
</feature>
<feature type="signal peptide" evidence="7">
    <location>
        <begin position="1"/>
        <end position="21"/>
    </location>
</feature>
<keyword evidence="4 6" id="KW-0472">Membrane</keyword>
<feature type="chain" id="PRO_5046379050" description="GAF domain-containing protein" evidence="7">
    <location>
        <begin position="22"/>
        <end position="581"/>
    </location>
</feature>
<reference evidence="9 10" key="1">
    <citation type="journal article" date="2020" name="bioRxiv">
        <title>Metabolic contributions of an alphaproteobacterial endosymbiont in the apicomplexan Cardiosporidium cionae.</title>
        <authorList>
            <person name="Hunter E.S."/>
            <person name="Paight C.J."/>
            <person name="Lane C.E."/>
        </authorList>
    </citation>
    <scope>NUCLEOTIDE SEQUENCE [LARGE SCALE GENOMIC DNA]</scope>
    <source>
        <strain evidence="9">ESH_2018</strain>
    </source>
</reference>